<comment type="caution">
    <text evidence="1">The sequence shown here is derived from an EMBL/GenBank/DDBJ whole genome shotgun (WGS) entry which is preliminary data.</text>
</comment>
<dbReference type="Pfam" id="PF06314">
    <property type="entry name" value="ADC"/>
    <property type="match status" value="1"/>
</dbReference>
<accession>A0ABQ5ZNB4</accession>
<name>A0ABQ5ZNB4_9HYPH</name>
<proteinExistence type="predicted"/>
<dbReference type="InterPro" id="IPR023375">
    <property type="entry name" value="ADC_dom_sf"/>
</dbReference>
<evidence type="ECO:0008006" key="3">
    <source>
        <dbReference type="Google" id="ProtNLM"/>
    </source>
</evidence>
<reference evidence="2" key="1">
    <citation type="journal article" date="2019" name="Int. J. Syst. Evol. Microbiol.">
        <title>The Global Catalogue of Microorganisms (GCM) 10K type strain sequencing project: providing services to taxonomists for standard genome sequencing and annotation.</title>
        <authorList>
            <consortium name="The Broad Institute Genomics Platform"/>
            <consortium name="The Broad Institute Genome Sequencing Center for Infectious Disease"/>
            <person name="Wu L."/>
            <person name="Ma J."/>
        </authorList>
    </citation>
    <scope>NUCLEOTIDE SEQUENCE [LARGE SCALE GENOMIC DNA]</scope>
    <source>
        <strain evidence="2">NBRC 102122</strain>
    </source>
</reference>
<dbReference type="Proteomes" id="UP001156702">
    <property type="component" value="Unassembled WGS sequence"/>
</dbReference>
<organism evidence="1 2">
    <name type="scientific">Shinella yambaruensis</name>
    <dbReference type="NCBI Taxonomy" id="415996"/>
    <lineage>
        <taxon>Bacteria</taxon>
        <taxon>Pseudomonadati</taxon>
        <taxon>Pseudomonadota</taxon>
        <taxon>Alphaproteobacteria</taxon>
        <taxon>Hyphomicrobiales</taxon>
        <taxon>Rhizobiaceae</taxon>
        <taxon>Shinella</taxon>
    </lineage>
</organism>
<protein>
    <recommendedName>
        <fullName evidence="3">Acetoacetate decarboxylase</fullName>
    </recommendedName>
</protein>
<dbReference type="SUPFAM" id="SSF160104">
    <property type="entry name" value="Acetoacetate decarboxylase-like"/>
    <property type="match status" value="1"/>
</dbReference>
<evidence type="ECO:0000313" key="1">
    <source>
        <dbReference type="EMBL" id="GLR52526.1"/>
    </source>
</evidence>
<sequence length="249" mass="27974">MSDMKPYDPLQFWNFLRFGPGNVTYACPGLKTLSVYCRGARAQMERLLDPLPFELADDRFVVSIADFGNNSGRTYFDAAVILPVRYGEHVGGTYYFEYEDKHTTVAGGRELWGYPKHFARIELEETATGMRGRTSLYDDVMFEIAVDFDPSVSREAWADLRLFPHYQVRAVPEVNGPGFQTFDIISRNTIKDYKLTERKVGRGRVSLGPTISVGEERLRIAEVLGAEYTVGDFASTPENGVPTVVASLV</sequence>
<evidence type="ECO:0000313" key="2">
    <source>
        <dbReference type="Proteomes" id="UP001156702"/>
    </source>
</evidence>
<dbReference type="EMBL" id="BSOP01000030">
    <property type="protein sequence ID" value="GLR52526.1"/>
    <property type="molecule type" value="Genomic_DNA"/>
</dbReference>
<gene>
    <name evidence="1" type="ORF">GCM10007923_37400</name>
</gene>
<dbReference type="InterPro" id="IPR010451">
    <property type="entry name" value="Acetoacetate_decarboxylase"/>
</dbReference>
<dbReference type="Gene3D" id="2.40.400.10">
    <property type="entry name" value="Acetoacetate decarboxylase-like"/>
    <property type="match status" value="1"/>
</dbReference>
<keyword evidence="2" id="KW-1185">Reference proteome</keyword>